<protein>
    <submittedName>
        <fullName evidence="1">Uncharacterized protein</fullName>
    </submittedName>
</protein>
<dbReference type="EMBL" id="LIAE01008233">
    <property type="protein sequence ID" value="PAV75008.1"/>
    <property type="molecule type" value="Genomic_DNA"/>
</dbReference>
<evidence type="ECO:0000313" key="2">
    <source>
        <dbReference type="Proteomes" id="UP000218231"/>
    </source>
</evidence>
<evidence type="ECO:0000313" key="1">
    <source>
        <dbReference type="EMBL" id="PAV75008.1"/>
    </source>
</evidence>
<keyword evidence="2" id="KW-1185">Reference proteome</keyword>
<organism evidence="1 2">
    <name type="scientific">Diploscapter pachys</name>
    <dbReference type="NCBI Taxonomy" id="2018661"/>
    <lineage>
        <taxon>Eukaryota</taxon>
        <taxon>Metazoa</taxon>
        <taxon>Ecdysozoa</taxon>
        <taxon>Nematoda</taxon>
        <taxon>Chromadorea</taxon>
        <taxon>Rhabditida</taxon>
        <taxon>Rhabditina</taxon>
        <taxon>Rhabditomorpha</taxon>
        <taxon>Rhabditoidea</taxon>
        <taxon>Rhabditidae</taxon>
        <taxon>Diploscapter</taxon>
    </lineage>
</organism>
<dbReference type="Proteomes" id="UP000218231">
    <property type="component" value="Unassembled WGS sequence"/>
</dbReference>
<sequence length="89" mass="9841">MAQAGQWLPVDVIEQAGPKRLAIDLEERQRRMLGLQFDRRIAAMADLEHEAALVAVHAKVEVLLAAQHLQRALQVVVRPQQGMGLGLAK</sequence>
<comment type="caution">
    <text evidence="1">The sequence shown here is derived from an EMBL/GenBank/DDBJ whole genome shotgun (WGS) entry which is preliminary data.</text>
</comment>
<reference evidence="1 2" key="1">
    <citation type="journal article" date="2017" name="Curr. Biol.">
        <title>Genome architecture and evolution of a unichromosomal asexual nematode.</title>
        <authorList>
            <person name="Fradin H."/>
            <person name="Zegar C."/>
            <person name="Gutwein M."/>
            <person name="Lucas J."/>
            <person name="Kovtun M."/>
            <person name="Corcoran D."/>
            <person name="Baugh L.R."/>
            <person name="Kiontke K."/>
            <person name="Gunsalus K."/>
            <person name="Fitch D.H."/>
            <person name="Piano F."/>
        </authorList>
    </citation>
    <scope>NUCLEOTIDE SEQUENCE [LARGE SCALE GENOMIC DNA]</scope>
    <source>
        <strain evidence="1">PF1309</strain>
    </source>
</reference>
<proteinExistence type="predicted"/>
<gene>
    <name evidence="1" type="ORF">WR25_06803</name>
</gene>
<accession>A0A2A2KMB5</accession>
<name>A0A2A2KMB5_9BILA</name>
<dbReference type="AlphaFoldDB" id="A0A2A2KMB5"/>